<proteinExistence type="inferred from homology"/>
<dbReference type="Proteomes" id="UP000288227">
    <property type="component" value="Unassembled WGS sequence"/>
</dbReference>
<comment type="caution">
    <text evidence="4">The sequence shown here is derived from an EMBL/GenBank/DDBJ whole genome shotgun (WGS) entry which is preliminary data.</text>
</comment>
<dbReference type="Pfam" id="PF08327">
    <property type="entry name" value="AHSA1"/>
    <property type="match status" value="1"/>
</dbReference>
<feature type="domain" description="Activator of Hsp90 ATPase homologue 1/2-like C-terminal" evidence="3">
    <location>
        <begin position="26"/>
        <end position="163"/>
    </location>
</feature>
<reference evidence="4 5" key="1">
    <citation type="submission" date="2018-11" db="EMBL/GenBank/DDBJ databases">
        <title>Chryseotalea sanarue gen. nov., sp., nov., a member of the family Cytophagaceae, isolated from a brackish lake in Hamamatsu Japan.</title>
        <authorList>
            <person name="Maejima Y."/>
            <person name="Iino T."/>
            <person name="Muraguchi Y."/>
            <person name="Fukuda K."/>
            <person name="Ohkuma M."/>
            <person name="Moriuchi R."/>
            <person name="Dohra H."/>
            <person name="Kimbara K."/>
            <person name="Shintani M."/>
        </authorList>
    </citation>
    <scope>NUCLEOTIDE SEQUENCE [LARGE SCALE GENOMIC DNA]</scope>
    <source>
        <strain evidence="4 5">Ys</strain>
    </source>
</reference>
<evidence type="ECO:0000259" key="2">
    <source>
        <dbReference type="Pfam" id="PF06983"/>
    </source>
</evidence>
<accession>A0A401U990</accession>
<dbReference type="OrthoDB" id="9795306at2"/>
<dbReference type="PANTHER" id="PTHR33990">
    <property type="entry name" value="PROTEIN YJDN-RELATED"/>
    <property type="match status" value="1"/>
</dbReference>
<feature type="domain" description="PhnB-like" evidence="2">
    <location>
        <begin position="180"/>
        <end position="316"/>
    </location>
</feature>
<dbReference type="SUPFAM" id="SSF54593">
    <property type="entry name" value="Glyoxalase/Bleomycin resistance protein/Dihydroxybiphenyl dioxygenase"/>
    <property type="match status" value="1"/>
</dbReference>
<organism evidence="4 5">
    <name type="scientific">Chryseotalea sanaruensis</name>
    <dbReference type="NCBI Taxonomy" id="2482724"/>
    <lineage>
        <taxon>Bacteria</taxon>
        <taxon>Pseudomonadati</taxon>
        <taxon>Bacteroidota</taxon>
        <taxon>Cytophagia</taxon>
        <taxon>Cytophagales</taxon>
        <taxon>Chryseotaleaceae</taxon>
        <taxon>Chryseotalea</taxon>
    </lineage>
</organism>
<protein>
    <submittedName>
        <fullName evidence="4">Uncharacterized protein</fullName>
    </submittedName>
</protein>
<dbReference type="InterPro" id="IPR013538">
    <property type="entry name" value="ASHA1/2-like_C"/>
</dbReference>
<dbReference type="Gene3D" id="3.30.530.20">
    <property type="match status" value="1"/>
</dbReference>
<dbReference type="AlphaFoldDB" id="A0A401U990"/>
<evidence type="ECO:0000259" key="3">
    <source>
        <dbReference type="Pfam" id="PF08327"/>
    </source>
</evidence>
<sequence length="324" mass="37233">MNAHLQFDFTVNKKNNTIEVKREFAADLDLVWSAWTEAQLLDQWWAPKPWKCETKSMNFKEGGRWLYAMVGPDGDKQYCTLDYDKIVKLKSFSGIDAFCDEHGNINTTKPRSTWKNVFHQQKVNTLVEIEIGFETLRDLETIIEMGFKEGFTMGLQNLDQYIEAQFKLRNQYKKDNKTRVCTYLNFPGNTEEAFLFYKSVFKTEFTNGGIQRFGDLPSVANQPPVAENVKKMVLHVELPIIGNHILMGTDAPKEMGFTVTIGNNMHISLEPESRAEAKKIFDELSAGGNVSMPLQDMFWGAYFGSFTDKYGINWMVNCLIRETT</sequence>
<name>A0A401U990_9BACT</name>
<dbReference type="Pfam" id="PF06983">
    <property type="entry name" value="3-dmu-9_3-mt"/>
    <property type="match status" value="1"/>
</dbReference>
<evidence type="ECO:0000313" key="4">
    <source>
        <dbReference type="EMBL" id="GCC51445.1"/>
    </source>
</evidence>
<dbReference type="InterPro" id="IPR023393">
    <property type="entry name" value="START-like_dom_sf"/>
</dbReference>
<dbReference type="CDD" id="cd07814">
    <property type="entry name" value="SRPBCC_CalC_Aha1-like"/>
    <property type="match status" value="1"/>
</dbReference>
<dbReference type="InterPro" id="IPR028973">
    <property type="entry name" value="PhnB-like"/>
</dbReference>
<dbReference type="Gene3D" id="3.10.180.10">
    <property type="entry name" value="2,3-Dihydroxybiphenyl 1,2-Dioxygenase, domain 1"/>
    <property type="match status" value="1"/>
</dbReference>
<dbReference type="RefSeq" id="WP_127122110.1">
    <property type="nucleotide sequence ID" value="NZ_BHXQ01000003.1"/>
</dbReference>
<dbReference type="EMBL" id="BHXQ01000003">
    <property type="protein sequence ID" value="GCC51445.1"/>
    <property type="molecule type" value="Genomic_DNA"/>
</dbReference>
<evidence type="ECO:0000313" key="5">
    <source>
        <dbReference type="Proteomes" id="UP000288227"/>
    </source>
</evidence>
<dbReference type="PANTHER" id="PTHR33990:SF1">
    <property type="entry name" value="PROTEIN YJDN"/>
    <property type="match status" value="1"/>
</dbReference>
<keyword evidence="5" id="KW-1185">Reference proteome</keyword>
<dbReference type="CDD" id="cd06588">
    <property type="entry name" value="PhnB_like"/>
    <property type="match status" value="1"/>
</dbReference>
<comment type="similarity">
    <text evidence="1">Belongs to the AHA1 family.</text>
</comment>
<dbReference type="SUPFAM" id="SSF55961">
    <property type="entry name" value="Bet v1-like"/>
    <property type="match status" value="1"/>
</dbReference>
<dbReference type="InterPro" id="IPR029068">
    <property type="entry name" value="Glyas_Bleomycin-R_OHBP_Dase"/>
</dbReference>
<evidence type="ECO:0000256" key="1">
    <source>
        <dbReference type="ARBA" id="ARBA00006817"/>
    </source>
</evidence>
<gene>
    <name evidence="4" type="ORF">SanaruYs_16700</name>
</gene>